<protein>
    <submittedName>
        <fullName evidence="4">Response regulator receiver protein</fullName>
    </submittedName>
</protein>
<dbReference type="HOGENOM" id="CLU_000445_69_8_5"/>
<sequence length="157" mass="18017">MLQTCFQILYVLLIRHIENQLFKDSIMEKNILLIEDDLITQTLLKDMLEDYGFFVFTASDGNEGTKMMEHNHFDLVLTDIIMPEKEGLQLIRETKWRWPHLKVIAMSTGGSFSGGPDYLQTAKDFGAVASIVKPIDSDNLLKTIRSVLDSEIQQETY</sequence>
<dbReference type="eggNOG" id="COG2204">
    <property type="taxonomic scope" value="Bacteria"/>
</dbReference>
<dbReference type="Gene3D" id="3.40.50.2300">
    <property type="match status" value="1"/>
</dbReference>
<dbReference type="EMBL" id="CP000471">
    <property type="protein sequence ID" value="ABK45310.1"/>
    <property type="molecule type" value="Genomic_DNA"/>
</dbReference>
<gene>
    <name evidence="4" type="ordered locus">Mmc1_2817</name>
</gene>
<evidence type="ECO:0000256" key="1">
    <source>
        <dbReference type="ARBA" id="ARBA00022553"/>
    </source>
</evidence>
<feature type="modified residue" description="4-aspartylphosphate" evidence="2">
    <location>
        <position position="79"/>
    </location>
</feature>
<proteinExistence type="predicted"/>
<accession>A0LBG7</accession>
<dbReference type="SMART" id="SM00448">
    <property type="entry name" value="REC"/>
    <property type="match status" value="1"/>
</dbReference>
<evidence type="ECO:0000313" key="4">
    <source>
        <dbReference type="EMBL" id="ABK45310.1"/>
    </source>
</evidence>
<dbReference type="SUPFAM" id="SSF52172">
    <property type="entry name" value="CheY-like"/>
    <property type="match status" value="1"/>
</dbReference>
<dbReference type="Proteomes" id="UP000002586">
    <property type="component" value="Chromosome"/>
</dbReference>
<dbReference type="AlphaFoldDB" id="A0LBG7"/>
<dbReference type="OrthoDB" id="5456285at2"/>
<dbReference type="KEGG" id="mgm:Mmc1_2817"/>
<organism evidence="4 5">
    <name type="scientific">Magnetococcus marinus (strain ATCC BAA-1437 / JCM 17883 / MC-1)</name>
    <dbReference type="NCBI Taxonomy" id="156889"/>
    <lineage>
        <taxon>Bacteria</taxon>
        <taxon>Pseudomonadati</taxon>
        <taxon>Pseudomonadota</taxon>
        <taxon>Magnetococcia</taxon>
        <taxon>Magnetococcales</taxon>
        <taxon>Magnetococcaceae</taxon>
        <taxon>Magnetococcus</taxon>
    </lineage>
</organism>
<feature type="domain" description="Response regulatory" evidence="3">
    <location>
        <begin position="30"/>
        <end position="148"/>
    </location>
</feature>
<name>A0LBG7_MAGMM</name>
<reference evidence="4 5" key="2">
    <citation type="journal article" date="2012" name="Int. J. Syst. Evol. Microbiol.">
        <title>Magnetococcus marinus gen. nov., sp. nov., a marine, magnetotactic bacterium that represents a novel lineage (Magnetococcaceae fam. nov.; Magnetococcales ord. nov.) at the base of the Alphaproteobacteria.</title>
        <authorList>
            <person name="Bazylinski D.A."/>
            <person name="Williams T.J."/>
            <person name="Lefevre C.T."/>
            <person name="Berg R.J."/>
            <person name="Zhang C.L."/>
            <person name="Bowser S.S."/>
            <person name="Dean A.J."/>
            <person name="Beveridge T.J."/>
        </authorList>
    </citation>
    <scope>NUCLEOTIDE SEQUENCE [LARGE SCALE GENOMIC DNA]</scope>
    <source>
        <strain evidence="5">ATCC BAA-1437 / JCM 17883 / MC-1</strain>
    </source>
</reference>
<dbReference type="STRING" id="156889.Mmc1_2817"/>
<dbReference type="PANTHER" id="PTHR44591">
    <property type="entry name" value="STRESS RESPONSE REGULATOR PROTEIN 1"/>
    <property type="match status" value="1"/>
</dbReference>
<dbReference type="PROSITE" id="PS50110">
    <property type="entry name" value="RESPONSE_REGULATORY"/>
    <property type="match status" value="1"/>
</dbReference>
<dbReference type="InterPro" id="IPR001789">
    <property type="entry name" value="Sig_transdc_resp-reg_receiver"/>
</dbReference>
<dbReference type="PANTHER" id="PTHR44591:SF23">
    <property type="entry name" value="CHEY SUBFAMILY"/>
    <property type="match status" value="1"/>
</dbReference>
<dbReference type="GO" id="GO:0000160">
    <property type="term" value="P:phosphorelay signal transduction system"/>
    <property type="evidence" value="ECO:0007669"/>
    <property type="project" value="InterPro"/>
</dbReference>
<dbReference type="InterPro" id="IPR011006">
    <property type="entry name" value="CheY-like_superfamily"/>
</dbReference>
<reference evidence="5" key="1">
    <citation type="journal article" date="2009" name="Appl. Environ. Microbiol.">
        <title>Complete genome sequence of the chemolithoautotrophic marine magnetotactic coccus strain MC-1.</title>
        <authorList>
            <person name="Schubbe S."/>
            <person name="Williams T.J."/>
            <person name="Xie G."/>
            <person name="Kiss H.E."/>
            <person name="Brettin T.S."/>
            <person name="Martinez D."/>
            <person name="Ross C.A."/>
            <person name="Schuler D."/>
            <person name="Cox B.L."/>
            <person name="Nealson K.H."/>
            <person name="Bazylinski D.A."/>
        </authorList>
    </citation>
    <scope>NUCLEOTIDE SEQUENCE [LARGE SCALE GENOMIC DNA]</scope>
    <source>
        <strain evidence="5">ATCC BAA-1437 / JCM 17883 / MC-1</strain>
    </source>
</reference>
<dbReference type="InterPro" id="IPR050595">
    <property type="entry name" value="Bact_response_regulator"/>
</dbReference>
<dbReference type="Pfam" id="PF00072">
    <property type="entry name" value="Response_reg"/>
    <property type="match status" value="1"/>
</dbReference>
<evidence type="ECO:0000259" key="3">
    <source>
        <dbReference type="PROSITE" id="PS50110"/>
    </source>
</evidence>
<keyword evidence="1 2" id="KW-0597">Phosphoprotein</keyword>
<evidence type="ECO:0000256" key="2">
    <source>
        <dbReference type="PROSITE-ProRule" id="PRU00169"/>
    </source>
</evidence>
<evidence type="ECO:0000313" key="5">
    <source>
        <dbReference type="Proteomes" id="UP000002586"/>
    </source>
</evidence>
<keyword evidence="5" id="KW-1185">Reference proteome</keyword>